<dbReference type="Pfam" id="PF02452">
    <property type="entry name" value="PemK_toxin"/>
    <property type="match status" value="1"/>
</dbReference>
<dbReference type="RefSeq" id="WP_026646888.1">
    <property type="nucleotide sequence ID" value="NZ_QRVT01000004.1"/>
</dbReference>
<evidence type="ECO:0000256" key="2">
    <source>
        <dbReference type="ARBA" id="ARBA00022649"/>
    </source>
</evidence>
<dbReference type="Gene3D" id="2.30.30.110">
    <property type="match status" value="1"/>
</dbReference>
<proteinExistence type="inferred from homology"/>
<organism evidence="3 4">
    <name type="scientific">Bifidobacterium adolescentis</name>
    <dbReference type="NCBI Taxonomy" id="1680"/>
    <lineage>
        <taxon>Bacteria</taxon>
        <taxon>Bacillati</taxon>
        <taxon>Actinomycetota</taxon>
        <taxon>Actinomycetes</taxon>
        <taxon>Bifidobacteriales</taxon>
        <taxon>Bifidobacteriaceae</taxon>
        <taxon>Bifidobacterium</taxon>
    </lineage>
</organism>
<dbReference type="Proteomes" id="UP000285462">
    <property type="component" value="Unassembled WGS sequence"/>
</dbReference>
<dbReference type="EMBL" id="QRVT01000004">
    <property type="protein sequence ID" value="RGS64507.1"/>
    <property type="molecule type" value="Genomic_DNA"/>
</dbReference>
<dbReference type="InterPro" id="IPR011067">
    <property type="entry name" value="Plasmid_toxin/cell-grow_inhib"/>
</dbReference>
<evidence type="ECO:0000313" key="4">
    <source>
        <dbReference type="Proteomes" id="UP000285462"/>
    </source>
</evidence>
<protein>
    <recommendedName>
        <fullName evidence="5">Type II toxin-antitoxin system PemK/MazF family toxin</fullName>
    </recommendedName>
</protein>
<dbReference type="InterPro" id="IPR003477">
    <property type="entry name" value="PemK-like"/>
</dbReference>
<comment type="similarity">
    <text evidence="1">Belongs to the PemK/MazF family.</text>
</comment>
<reference evidence="3 4" key="1">
    <citation type="submission" date="2018-08" db="EMBL/GenBank/DDBJ databases">
        <title>A genome reference for cultivated species of the human gut microbiota.</title>
        <authorList>
            <person name="Zou Y."/>
            <person name="Xue W."/>
            <person name="Luo G."/>
        </authorList>
    </citation>
    <scope>NUCLEOTIDE SEQUENCE [LARGE SCALE GENOMIC DNA]</scope>
    <source>
        <strain evidence="3 4">AF21-27</strain>
    </source>
</reference>
<sequence length="107" mass="12704">MTDVRPWQIWRVWFPFREDPTNGKYRPVVIKEITEDGCVVIYVTSQVGKTNFPDFLLIHNWEEAGLNRASAVRYRRLLKIPLSALGEYVGELSPYDRIELQMKYQFH</sequence>
<accession>A0A412K6Y8</accession>
<dbReference type="AlphaFoldDB" id="A0A412K6Y8"/>
<dbReference type="GO" id="GO:0003677">
    <property type="term" value="F:DNA binding"/>
    <property type="evidence" value="ECO:0007669"/>
    <property type="project" value="InterPro"/>
</dbReference>
<keyword evidence="2" id="KW-1277">Toxin-antitoxin system</keyword>
<evidence type="ECO:0008006" key="5">
    <source>
        <dbReference type="Google" id="ProtNLM"/>
    </source>
</evidence>
<evidence type="ECO:0000313" key="3">
    <source>
        <dbReference type="EMBL" id="RGS64507.1"/>
    </source>
</evidence>
<dbReference type="SUPFAM" id="SSF50118">
    <property type="entry name" value="Cell growth inhibitor/plasmid maintenance toxic component"/>
    <property type="match status" value="1"/>
</dbReference>
<gene>
    <name evidence="3" type="ORF">DWX79_07830</name>
</gene>
<comment type="caution">
    <text evidence="3">The sequence shown here is derived from an EMBL/GenBank/DDBJ whole genome shotgun (WGS) entry which is preliminary data.</text>
</comment>
<evidence type="ECO:0000256" key="1">
    <source>
        <dbReference type="ARBA" id="ARBA00007521"/>
    </source>
</evidence>
<name>A0A412K6Y8_BIFAD</name>